<evidence type="ECO:0000256" key="1">
    <source>
        <dbReference type="SAM" id="MobiDB-lite"/>
    </source>
</evidence>
<keyword evidence="3" id="KW-1185">Reference proteome</keyword>
<reference evidence="2 3" key="1">
    <citation type="submission" date="2020-02" db="EMBL/GenBank/DDBJ databases">
        <title>Draft genome sequence of Haematococcus lacustris strain NIES-144.</title>
        <authorList>
            <person name="Morimoto D."/>
            <person name="Nakagawa S."/>
            <person name="Yoshida T."/>
            <person name="Sawayama S."/>
        </authorList>
    </citation>
    <scope>NUCLEOTIDE SEQUENCE [LARGE SCALE GENOMIC DNA]</scope>
    <source>
        <strain evidence="2 3">NIES-144</strain>
    </source>
</reference>
<sequence>MSGPPAFQTHGAVTASVAPAACGPDSGCTTTAEPKWPGQGLAVAPGLELSGKSTPSGPAVTLPLSLTVVPQALPPPSNLAKPKAEVNPEESGTTPSAPTGVAALAWPPTSPHHLPAHGTQPANDSTLRSAFQLSMEQPIMDTAAQAISVLHQDAPRGNCSGLHTTRTLRETLPPVPNMMRLSSHHSSLNPHGSPICHCHGSSAVVPGCD</sequence>
<dbReference type="AlphaFoldDB" id="A0A699Z444"/>
<evidence type="ECO:0000313" key="2">
    <source>
        <dbReference type="EMBL" id="GFH14128.1"/>
    </source>
</evidence>
<gene>
    <name evidence="2" type="ORF">HaLaN_10123</name>
</gene>
<evidence type="ECO:0000313" key="3">
    <source>
        <dbReference type="Proteomes" id="UP000485058"/>
    </source>
</evidence>
<proteinExistence type="predicted"/>
<feature type="region of interest" description="Disordered" evidence="1">
    <location>
        <begin position="18"/>
        <end position="61"/>
    </location>
</feature>
<feature type="region of interest" description="Disordered" evidence="1">
    <location>
        <begin position="73"/>
        <end position="124"/>
    </location>
</feature>
<dbReference type="EMBL" id="BLLF01000689">
    <property type="protein sequence ID" value="GFH14128.1"/>
    <property type="molecule type" value="Genomic_DNA"/>
</dbReference>
<comment type="caution">
    <text evidence="2">The sequence shown here is derived from an EMBL/GenBank/DDBJ whole genome shotgun (WGS) entry which is preliminary data.</text>
</comment>
<accession>A0A699Z444</accession>
<name>A0A699Z444_HAELA</name>
<organism evidence="2 3">
    <name type="scientific">Haematococcus lacustris</name>
    <name type="common">Green alga</name>
    <name type="synonym">Haematococcus pluvialis</name>
    <dbReference type="NCBI Taxonomy" id="44745"/>
    <lineage>
        <taxon>Eukaryota</taxon>
        <taxon>Viridiplantae</taxon>
        <taxon>Chlorophyta</taxon>
        <taxon>core chlorophytes</taxon>
        <taxon>Chlorophyceae</taxon>
        <taxon>CS clade</taxon>
        <taxon>Chlamydomonadales</taxon>
        <taxon>Haematococcaceae</taxon>
        <taxon>Haematococcus</taxon>
    </lineage>
</organism>
<protein>
    <submittedName>
        <fullName evidence="2">Uncharacterized protein</fullName>
    </submittedName>
</protein>
<dbReference type="Proteomes" id="UP000485058">
    <property type="component" value="Unassembled WGS sequence"/>
</dbReference>